<reference evidence="11 12" key="1">
    <citation type="journal article" date="2011" name="Nature">
        <title>A high-resolution map of human evolutionary constraint using 29 mammals.</title>
        <authorList>
            <person name="Lindblad-Toh K."/>
            <person name="Garber M."/>
            <person name="Zuk O."/>
            <person name="Lin M.F."/>
            <person name="Parker B.J."/>
            <person name="Washietl S."/>
            <person name="Kheradpour P."/>
            <person name="Ernst J."/>
            <person name="Jordan G."/>
            <person name="Mauceli E."/>
            <person name="Ward L.D."/>
            <person name="Lowe C.B."/>
            <person name="Holloway A.K."/>
            <person name="Clamp M."/>
            <person name="Gnerre S."/>
            <person name="Alfoldi J."/>
            <person name="Beal K."/>
            <person name="Chang J."/>
            <person name="Clawson H."/>
            <person name="Cuff J."/>
            <person name="Di Palma F."/>
            <person name="Fitzgerald S."/>
            <person name="Flicek P."/>
            <person name="Guttman M."/>
            <person name="Hubisz M.J."/>
            <person name="Jaffe D.B."/>
            <person name="Jungreis I."/>
            <person name="Kent W.J."/>
            <person name="Kostka D."/>
            <person name="Lara M."/>
            <person name="Martins A.L."/>
            <person name="Massingham T."/>
            <person name="Moltke I."/>
            <person name="Raney B.J."/>
            <person name="Rasmussen M.D."/>
            <person name="Robinson J."/>
            <person name="Stark A."/>
            <person name="Vilella A.J."/>
            <person name="Wen J."/>
            <person name="Xie X."/>
            <person name="Zody M.C."/>
            <person name="Baldwin J."/>
            <person name="Bloom T."/>
            <person name="Chin C.W."/>
            <person name="Heiman D."/>
            <person name="Nicol R."/>
            <person name="Nusbaum C."/>
            <person name="Young S."/>
            <person name="Wilkinson J."/>
            <person name="Worley K.C."/>
            <person name="Kovar C.L."/>
            <person name="Muzny D.M."/>
            <person name="Gibbs R.A."/>
            <person name="Cree A."/>
            <person name="Dihn H.H."/>
            <person name="Fowler G."/>
            <person name="Jhangiani S."/>
            <person name="Joshi V."/>
            <person name="Lee S."/>
            <person name="Lewis L.R."/>
            <person name="Nazareth L.V."/>
            <person name="Okwuonu G."/>
            <person name="Santibanez J."/>
            <person name="Warren W.C."/>
            <person name="Mardis E.R."/>
            <person name="Weinstock G.M."/>
            <person name="Wilson R.K."/>
            <person name="Delehaunty K."/>
            <person name="Dooling D."/>
            <person name="Fronik C."/>
            <person name="Fulton L."/>
            <person name="Fulton B."/>
            <person name="Graves T."/>
            <person name="Minx P."/>
            <person name="Sodergren E."/>
            <person name="Birney E."/>
            <person name="Margulies E.H."/>
            <person name="Herrero J."/>
            <person name="Green E.D."/>
            <person name="Haussler D."/>
            <person name="Siepel A."/>
            <person name="Goldman N."/>
            <person name="Pollard K.S."/>
            <person name="Pedersen J.S."/>
            <person name="Lander E.S."/>
            <person name="Kellis M."/>
        </authorList>
    </citation>
    <scope>NUCLEOTIDE SEQUENCE [LARGE SCALE GENOMIC DNA]</scope>
    <source>
        <strain evidence="12">Thorbecke</strain>
    </source>
</reference>
<dbReference type="InterPro" id="IPR015720">
    <property type="entry name" value="Emp24-like"/>
</dbReference>
<dbReference type="HOGENOM" id="CLU_066963_2_2_1"/>
<dbReference type="PANTHER" id="PTHR22811">
    <property type="entry name" value="TRANSMEMBRANE EMP24 DOMAIN-CONTAINING PROTEIN"/>
    <property type="match status" value="1"/>
</dbReference>
<dbReference type="GO" id="GO:0005789">
    <property type="term" value="C:endoplasmic reticulum membrane"/>
    <property type="evidence" value="ECO:0007669"/>
    <property type="project" value="UniProtKB-SubCell"/>
</dbReference>
<dbReference type="PaxDb" id="9986-ENSOCUP00000023711"/>
<keyword evidence="9" id="KW-0175">Coiled coil</keyword>
<sequence length="227" mass="25407">MGCCHQPQHSSGPLCGTVKSIEGRTGSDRAEVLWSAGTRMCEPVLEGRLDSAGTFKIQLWDLHRHDFLESAPGLGLFVTVTTYNEEVLLSALYGPQGTFYFTSHSPGEHIICLVSNSTRLLSFGGSKLRIHLHIRVGEHNLDEVITQAKDRVNEVTFKLEHLLEQVEQILKEQNYQRDREESFRVTSEDTHSNVLRWAFAQTLVLLAVGRLPDDAPEGLSSSPRKLL</sequence>
<feature type="domain" description="GOLD" evidence="10">
    <location>
        <begin position="42"/>
        <end position="136"/>
    </location>
</feature>
<evidence type="ECO:0000256" key="8">
    <source>
        <dbReference type="RuleBase" id="RU003827"/>
    </source>
</evidence>
<dbReference type="Proteomes" id="UP000001811">
    <property type="component" value="Unplaced"/>
</dbReference>
<keyword evidence="12" id="KW-1185">Reference proteome</keyword>
<dbReference type="eggNOG" id="KOG1690">
    <property type="taxonomic scope" value="Eukaryota"/>
</dbReference>
<evidence type="ECO:0000256" key="6">
    <source>
        <dbReference type="ARBA" id="ARBA00022989"/>
    </source>
</evidence>
<evidence type="ECO:0000313" key="11">
    <source>
        <dbReference type="Ensembl" id="ENSOCUP00000023711.2"/>
    </source>
</evidence>
<evidence type="ECO:0000256" key="4">
    <source>
        <dbReference type="ARBA" id="ARBA00022729"/>
    </source>
</evidence>
<dbReference type="AlphaFoldDB" id="G1U2V7"/>
<name>G1U2V7_RABIT</name>
<dbReference type="GeneTree" id="ENSGT00940000160999"/>
<dbReference type="PROSITE" id="PS50866">
    <property type="entry name" value="GOLD"/>
    <property type="match status" value="1"/>
</dbReference>
<keyword evidence="7" id="KW-0472">Membrane</keyword>
<keyword evidence="3 8" id="KW-0812">Transmembrane</keyword>
<keyword evidence="4" id="KW-0732">Signal</keyword>
<keyword evidence="6" id="KW-1133">Transmembrane helix</keyword>
<evidence type="ECO:0000259" key="10">
    <source>
        <dbReference type="PROSITE" id="PS50866"/>
    </source>
</evidence>
<organism evidence="11 12">
    <name type="scientific">Oryctolagus cuniculus</name>
    <name type="common">Rabbit</name>
    <dbReference type="NCBI Taxonomy" id="9986"/>
    <lineage>
        <taxon>Eukaryota</taxon>
        <taxon>Metazoa</taxon>
        <taxon>Chordata</taxon>
        <taxon>Craniata</taxon>
        <taxon>Vertebrata</taxon>
        <taxon>Euteleostomi</taxon>
        <taxon>Mammalia</taxon>
        <taxon>Eutheria</taxon>
        <taxon>Euarchontoglires</taxon>
        <taxon>Glires</taxon>
        <taxon>Lagomorpha</taxon>
        <taxon>Leporidae</taxon>
        <taxon>Oryctolagus</taxon>
    </lineage>
</organism>
<dbReference type="Ensembl" id="ENSOCUT00000032107.2">
    <property type="protein sequence ID" value="ENSOCUP00000023711.2"/>
    <property type="gene ID" value="ENSOCUG00000021044.3"/>
</dbReference>
<dbReference type="STRING" id="9986.ENSOCUP00000023711"/>
<comment type="subcellular location">
    <subcellularLocation>
        <location evidence="1">Endoplasmic reticulum membrane</location>
        <topology evidence="1">Single-pass type I membrane protein</topology>
    </subcellularLocation>
    <subcellularLocation>
        <location evidence="8">Membrane</location>
        <topology evidence="8">Single-pass type I membrane protein</topology>
    </subcellularLocation>
</comment>
<reference evidence="11" key="3">
    <citation type="submission" date="2025-09" db="UniProtKB">
        <authorList>
            <consortium name="Ensembl"/>
        </authorList>
    </citation>
    <scope>IDENTIFICATION</scope>
    <source>
        <strain evidence="11">Thorbecke</strain>
    </source>
</reference>
<dbReference type="Bgee" id="ENSOCUG00000021044">
    <property type="expression patterns" value="Expressed in testis and 13 other cell types or tissues"/>
</dbReference>
<evidence type="ECO:0000256" key="7">
    <source>
        <dbReference type="ARBA" id="ARBA00023136"/>
    </source>
</evidence>
<dbReference type="InParanoid" id="G1U2V7"/>
<dbReference type="FunCoup" id="G1U2V7">
    <property type="interactions" value="97"/>
</dbReference>
<evidence type="ECO:0000313" key="12">
    <source>
        <dbReference type="Proteomes" id="UP000001811"/>
    </source>
</evidence>
<evidence type="ECO:0000256" key="9">
    <source>
        <dbReference type="SAM" id="Coils"/>
    </source>
</evidence>
<comment type="similarity">
    <text evidence="2 8">Belongs to the EMP24/GP25L family.</text>
</comment>
<proteinExistence type="inferred from homology"/>
<protein>
    <recommendedName>
        <fullName evidence="10">GOLD domain-containing protein</fullName>
    </recommendedName>
</protein>
<evidence type="ECO:0000256" key="1">
    <source>
        <dbReference type="ARBA" id="ARBA00004115"/>
    </source>
</evidence>
<reference evidence="11" key="2">
    <citation type="submission" date="2025-08" db="UniProtKB">
        <authorList>
            <consortium name="Ensembl"/>
        </authorList>
    </citation>
    <scope>IDENTIFICATION</scope>
    <source>
        <strain evidence="11">Thorbecke</strain>
    </source>
</reference>
<evidence type="ECO:0000256" key="2">
    <source>
        <dbReference type="ARBA" id="ARBA00007104"/>
    </source>
</evidence>
<dbReference type="Pfam" id="PF01105">
    <property type="entry name" value="EMP24_GP25L"/>
    <property type="match status" value="1"/>
</dbReference>
<accession>G1U2V7</accession>
<feature type="coiled-coil region" evidence="9">
    <location>
        <begin position="145"/>
        <end position="172"/>
    </location>
</feature>
<dbReference type="InterPro" id="IPR009038">
    <property type="entry name" value="GOLD_dom"/>
</dbReference>
<keyword evidence="5" id="KW-0256">Endoplasmic reticulum</keyword>
<dbReference type="SMART" id="SM01190">
    <property type="entry name" value="EMP24_GP25L"/>
    <property type="match status" value="1"/>
</dbReference>
<evidence type="ECO:0000256" key="3">
    <source>
        <dbReference type="ARBA" id="ARBA00022692"/>
    </source>
</evidence>
<evidence type="ECO:0000256" key="5">
    <source>
        <dbReference type="ARBA" id="ARBA00022824"/>
    </source>
</evidence>